<feature type="transmembrane region" description="Helical" evidence="7">
    <location>
        <begin position="227"/>
        <end position="253"/>
    </location>
</feature>
<evidence type="ECO:0000313" key="8">
    <source>
        <dbReference type="EMBL" id="KAF2484898.1"/>
    </source>
</evidence>
<reference evidence="8" key="1">
    <citation type="journal article" date="2020" name="Stud. Mycol.">
        <title>101 Dothideomycetes genomes: a test case for predicting lifestyles and emergence of pathogens.</title>
        <authorList>
            <person name="Haridas S."/>
            <person name="Albert R."/>
            <person name="Binder M."/>
            <person name="Bloem J."/>
            <person name="Labutti K."/>
            <person name="Salamov A."/>
            <person name="Andreopoulos B."/>
            <person name="Baker S."/>
            <person name="Barry K."/>
            <person name="Bills G."/>
            <person name="Bluhm B."/>
            <person name="Cannon C."/>
            <person name="Castanera R."/>
            <person name="Culley D."/>
            <person name="Daum C."/>
            <person name="Ezra D."/>
            <person name="Gonzalez J."/>
            <person name="Henrissat B."/>
            <person name="Kuo A."/>
            <person name="Liang C."/>
            <person name="Lipzen A."/>
            <person name="Lutzoni F."/>
            <person name="Magnuson J."/>
            <person name="Mondo S."/>
            <person name="Nolan M."/>
            <person name="Ohm R."/>
            <person name="Pangilinan J."/>
            <person name="Park H.-J."/>
            <person name="Ramirez L."/>
            <person name="Alfaro M."/>
            <person name="Sun H."/>
            <person name="Tritt A."/>
            <person name="Yoshinaga Y."/>
            <person name="Zwiers L.-H."/>
            <person name="Turgeon B."/>
            <person name="Goodwin S."/>
            <person name="Spatafora J."/>
            <person name="Crous P."/>
            <person name="Grigoriev I."/>
        </authorList>
    </citation>
    <scope>NUCLEOTIDE SEQUENCE</scope>
    <source>
        <strain evidence="8">CBS 113389</strain>
    </source>
</reference>
<dbReference type="InterPro" id="IPR000791">
    <property type="entry name" value="Gpr1/Fun34/SatP-like"/>
</dbReference>
<accession>A0A6A6PXK2</accession>
<evidence type="ECO:0000256" key="4">
    <source>
        <dbReference type="ARBA" id="ARBA00022989"/>
    </source>
</evidence>
<feature type="transmembrane region" description="Helical" evidence="7">
    <location>
        <begin position="194"/>
        <end position="215"/>
    </location>
</feature>
<proteinExistence type="inferred from homology"/>
<keyword evidence="9" id="KW-1185">Reference proteome</keyword>
<feature type="transmembrane region" description="Helical" evidence="7">
    <location>
        <begin position="98"/>
        <end position="119"/>
    </location>
</feature>
<dbReference type="OrthoDB" id="3648309at2759"/>
<name>A0A6A6PXK2_9PEZI</name>
<dbReference type="PANTHER" id="PTHR31123:SF4">
    <property type="entry name" value="PROTEIN ALCS"/>
    <property type="match status" value="1"/>
</dbReference>
<comment type="subcellular location">
    <subcellularLocation>
        <location evidence="1">Membrane</location>
        <topology evidence="1">Multi-pass membrane protein</topology>
    </subcellularLocation>
</comment>
<feature type="transmembrane region" description="Helical" evidence="7">
    <location>
        <begin position="167"/>
        <end position="188"/>
    </location>
</feature>
<gene>
    <name evidence="8" type="ORF">BDY17DRAFT_93390</name>
</gene>
<dbReference type="Pfam" id="PF01184">
    <property type="entry name" value="Gpr1_Fun34_YaaH"/>
    <property type="match status" value="1"/>
</dbReference>
<keyword evidence="5 7" id="KW-0472">Membrane</keyword>
<dbReference type="GeneID" id="54479844"/>
<evidence type="ECO:0000256" key="2">
    <source>
        <dbReference type="ARBA" id="ARBA00005587"/>
    </source>
</evidence>
<dbReference type="GO" id="GO:0015123">
    <property type="term" value="F:acetate transmembrane transporter activity"/>
    <property type="evidence" value="ECO:0007669"/>
    <property type="project" value="TreeGrafter"/>
</dbReference>
<evidence type="ECO:0000313" key="9">
    <source>
        <dbReference type="Proteomes" id="UP000799767"/>
    </source>
</evidence>
<evidence type="ECO:0000256" key="7">
    <source>
        <dbReference type="SAM" id="Phobius"/>
    </source>
</evidence>
<dbReference type="InterPro" id="IPR051633">
    <property type="entry name" value="AceTr"/>
</dbReference>
<dbReference type="RefSeq" id="XP_033591467.1">
    <property type="nucleotide sequence ID" value="XM_033738843.1"/>
</dbReference>
<dbReference type="GO" id="GO:0005886">
    <property type="term" value="C:plasma membrane"/>
    <property type="evidence" value="ECO:0007669"/>
    <property type="project" value="TreeGrafter"/>
</dbReference>
<dbReference type="AlphaFoldDB" id="A0A6A6PXK2"/>
<evidence type="ECO:0000256" key="5">
    <source>
        <dbReference type="ARBA" id="ARBA00023136"/>
    </source>
</evidence>
<evidence type="ECO:0000256" key="3">
    <source>
        <dbReference type="ARBA" id="ARBA00022692"/>
    </source>
</evidence>
<protein>
    <submittedName>
        <fullName evidence="8">GPR1/FUN34/YaaH-class plasma membrane protein-like protein</fullName>
    </submittedName>
</protein>
<dbReference type="EMBL" id="MU001633">
    <property type="protein sequence ID" value="KAF2484898.1"/>
    <property type="molecule type" value="Genomic_DNA"/>
</dbReference>
<dbReference type="Proteomes" id="UP000799767">
    <property type="component" value="Unassembled WGS sequence"/>
</dbReference>
<keyword evidence="4 7" id="KW-1133">Transmembrane helix</keyword>
<dbReference type="PANTHER" id="PTHR31123">
    <property type="entry name" value="ACCUMULATION OF DYADS PROTEIN 2-RELATED"/>
    <property type="match status" value="1"/>
</dbReference>
<evidence type="ECO:0000256" key="1">
    <source>
        <dbReference type="ARBA" id="ARBA00004141"/>
    </source>
</evidence>
<feature type="transmembrane region" description="Helical" evidence="7">
    <location>
        <begin position="125"/>
        <end position="146"/>
    </location>
</feature>
<comment type="similarity">
    <text evidence="2">Belongs to the acetate uptake transporter (AceTr) (TC 2.A.96) family.</text>
</comment>
<feature type="region of interest" description="Disordered" evidence="6">
    <location>
        <begin position="1"/>
        <end position="22"/>
    </location>
</feature>
<keyword evidence="3 7" id="KW-0812">Transmembrane</keyword>
<feature type="transmembrane region" description="Helical" evidence="7">
    <location>
        <begin position="67"/>
        <end position="86"/>
    </location>
</feature>
<evidence type="ECO:0000256" key="6">
    <source>
        <dbReference type="SAM" id="MobiDB-lite"/>
    </source>
</evidence>
<organism evidence="8 9">
    <name type="scientific">Neohortaea acidophila</name>
    <dbReference type="NCBI Taxonomy" id="245834"/>
    <lineage>
        <taxon>Eukaryota</taxon>
        <taxon>Fungi</taxon>
        <taxon>Dikarya</taxon>
        <taxon>Ascomycota</taxon>
        <taxon>Pezizomycotina</taxon>
        <taxon>Dothideomycetes</taxon>
        <taxon>Dothideomycetidae</taxon>
        <taxon>Mycosphaerellales</taxon>
        <taxon>Teratosphaeriaceae</taxon>
        <taxon>Neohortaea</taxon>
    </lineage>
</organism>
<sequence length="281" mass="29959">MSDGQDHANNNGGYHLDSNHDPEDALRKIRTTGSLSISPELFEKIYLSPQNKVAGELRKTVGNPTPVALVGFLLSLSPLSFDLMGLRGSGPSTGSAGIGFYIGFGAVCMYLGGVGEWVLGNTFPATVFISFGGFWTAFALTLTPYTGAISNYSTNGTLAGGLKSAEFASSLAFILVFMGVLCFVYLLIALRTNLVFVLIFLLLVPSFGCLCGYYWNAAKGIMKPELLVTAGALTFVIDVLGWYLVIAILLAAVDFPFSLPVVDLSHLIKGASDRARERSEA</sequence>